<dbReference type="VEuPathDB" id="PiroplasmaDB:BBOV_III003240"/>
<proteinExistence type="evidence at transcript level"/>
<feature type="domain" description="RRM" evidence="2">
    <location>
        <begin position="73"/>
        <end position="163"/>
    </location>
</feature>
<dbReference type="GO" id="GO:0003723">
    <property type="term" value="F:RNA binding"/>
    <property type="evidence" value="ECO:0007669"/>
    <property type="project" value="UniProtKB-UniRule"/>
</dbReference>
<dbReference type="InterPro" id="IPR012677">
    <property type="entry name" value="Nucleotide-bd_a/b_plait_sf"/>
</dbReference>
<dbReference type="CDD" id="cd00590">
    <property type="entry name" value="RRM_SF"/>
    <property type="match status" value="1"/>
</dbReference>
<keyword evidence="1" id="KW-0694">RNA-binding</keyword>
<evidence type="ECO:0000256" key="1">
    <source>
        <dbReference type="PROSITE-ProRule" id="PRU00176"/>
    </source>
</evidence>
<dbReference type="SMART" id="SM00360">
    <property type="entry name" value="RRM"/>
    <property type="match status" value="1"/>
</dbReference>
<accession>S6B3B4</accession>
<gene>
    <name evidence="3" type="primary">BBOV_III003240</name>
</gene>
<name>S6B3B4_BABBO</name>
<evidence type="ECO:0000259" key="2">
    <source>
        <dbReference type="PROSITE" id="PS50102"/>
    </source>
</evidence>
<dbReference type="EMBL" id="AK442129">
    <property type="protein sequence ID" value="BAN65923.1"/>
    <property type="molecule type" value="mRNA"/>
</dbReference>
<sequence>MKMICSITQRRCAAYAYPGASKMRWYFVKPYVRWDPDSLLHYPEVSHVDGTKIDWLYGQPKSKYDAVDIYGPNTIELKNLPMGRTPEYLQERLRRFFSKFGSVSFCRCMPHELDPYQCNGTAYVTFRSKEASVAAATANLVLPYSLHSKVIAIRHLDTDKTNDPHYVYKHRHYISQVVDVAKQVYNKLTKYGPCPLYQVANSIYERNFYSGKWHKAGLSILMRFGSWDAFLKHPSLNGMFEIKDDIVTLGLQSDETSIKTLKKLYIQQSIELDAELSVHWREGRVALPPQVQKETDELYHLTPIPEHLQLLSKSHTMYRIHDERHMLKIQLKQERNEARRWQEKQRKTMRLSA</sequence>
<dbReference type="AlphaFoldDB" id="S6B3B4"/>
<evidence type="ECO:0000313" key="3">
    <source>
        <dbReference type="EMBL" id="BAN65923.1"/>
    </source>
</evidence>
<protein>
    <recommendedName>
        <fullName evidence="2">RRM domain-containing protein</fullName>
    </recommendedName>
</protein>
<dbReference type="PROSITE" id="PS50102">
    <property type="entry name" value="RRM"/>
    <property type="match status" value="1"/>
</dbReference>
<dbReference type="Gene3D" id="3.30.70.330">
    <property type="match status" value="1"/>
</dbReference>
<dbReference type="SUPFAM" id="SSF54928">
    <property type="entry name" value="RNA-binding domain, RBD"/>
    <property type="match status" value="1"/>
</dbReference>
<reference evidence="3" key="1">
    <citation type="journal article" date="2014" name="BMC Genomics">
        <title>The Babesia bovis gene and promoter model: an update from full-length EST analysis.</title>
        <authorList>
            <person name="Yamagishi J."/>
            <person name="Wakaguri H."/>
            <person name="Yokoyama N."/>
            <person name="Yamashita R."/>
            <person name="Suzuki Y."/>
            <person name="Xuan X."/>
            <person name="Igarashi I."/>
        </authorList>
    </citation>
    <scope>NUCLEOTIDE SEQUENCE</scope>
    <source>
        <strain evidence="3">Texas</strain>
    </source>
</reference>
<dbReference type="InterPro" id="IPR000504">
    <property type="entry name" value="RRM_dom"/>
</dbReference>
<organism evidence="3">
    <name type="scientific">Babesia bovis</name>
    <dbReference type="NCBI Taxonomy" id="5865"/>
    <lineage>
        <taxon>Eukaryota</taxon>
        <taxon>Sar</taxon>
        <taxon>Alveolata</taxon>
        <taxon>Apicomplexa</taxon>
        <taxon>Aconoidasida</taxon>
        <taxon>Piroplasmida</taxon>
        <taxon>Babesiidae</taxon>
        <taxon>Babesia</taxon>
    </lineage>
</organism>
<dbReference type="InterPro" id="IPR035979">
    <property type="entry name" value="RBD_domain_sf"/>
</dbReference>
<dbReference type="Pfam" id="PF00076">
    <property type="entry name" value="RRM_1"/>
    <property type="match status" value="1"/>
</dbReference>